<organism evidence="2 3">
    <name type="scientific">Streptomyces fuscus</name>
    <dbReference type="NCBI Taxonomy" id="3048495"/>
    <lineage>
        <taxon>Bacteria</taxon>
        <taxon>Bacillati</taxon>
        <taxon>Actinomycetota</taxon>
        <taxon>Actinomycetes</taxon>
        <taxon>Kitasatosporales</taxon>
        <taxon>Streptomycetaceae</taxon>
        <taxon>Streptomyces</taxon>
    </lineage>
</organism>
<comment type="caution">
    <text evidence="2">The sequence shown here is derived from an EMBL/GenBank/DDBJ whole genome shotgun (WGS) entry which is preliminary data.</text>
</comment>
<name>A0ABT7J1M6_9ACTN</name>
<dbReference type="SUPFAM" id="SSF47336">
    <property type="entry name" value="ACP-like"/>
    <property type="match status" value="1"/>
</dbReference>
<dbReference type="InterPro" id="IPR009081">
    <property type="entry name" value="PP-bd_ACP"/>
</dbReference>
<dbReference type="RefSeq" id="WP_093724880.1">
    <property type="nucleotide sequence ID" value="NZ_JASJUS010000018.1"/>
</dbReference>
<evidence type="ECO:0000259" key="1">
    <source>
        <dbReference type="PROSITE" id="PS50075"/>
    </source>
</evidence>
<dbReference type="InterPro" id="IPR036736">
    <property type="entry name" value="ACP-like_sf"/>
</dbReference>
<sequence>MSDQLTQGHALLLEFVDLPELLDGIGRDDDLTTAGLNSGDLIRLALAIEERTGSPLDDDELTALHTIAGIDEVLTARAATVSEAR</sequence>
<dbReference type="Proteomes" id="UP001241926">
    <property type="component" value="Unassembled WGS sequence"/>
</dbReference>
<keyword evidence="3" id="KW-1185">Reference proteome</keyword>
<accession>A0ABT7J1M6</accession>
<evidence type="ECO:0000313" key="3">
    <source>
        <dbReference type="Proteomes" id="UP001241926"/>
    </source>
</evidence>
<dbReference type="EMBL" id="JASJUS010000018">
    <property type="protein sequence ID" value="MDL2078744.1"/>
    <property type="molecule type" value="Genomic_DNA"/>
</dbReference>
<dbReference type="PROSITE" id="PS50075">
    <property type="entry name" value="CARRIER"/>
    <property type="match status" value="1"/>
</dbReference>
<feature type="domain" description="Carrier" evidence="1">
    <location>
        <begin position="2"/>
        <end position="78"/>
    </location>
</feature>
<evidence type="ECO:0000313" key="2">
    <source>
        <dbReference type="EMBL" id="MDL2078744.1"/>
    </source>
</evidence>
<reference evidence="2 3" key="1">
    <citation type="submission" date="2023-05" db="EMBL/GenBank/DDBJ databases">
        <title>Streptomyces fuscus sp. nov., a brown-black pigment producing actinomyces isolated from dry sand of Sea duck farm.</title>
        <authorList>
            <person name="Xie J."/>
            <person name="Shen N."/>
        </authorList>
    </citation>
    <scope>NUCLEOTIDE SEQUENCE [LARGE SCALE GENOMIC DNA]</scope>
    <source>
        <strain evidence="2 3">GXMU-J15</strain>
    </source>
</reference>
<protein>
    <submittedName>
        <fullName evidence="2">Phosphopantetheine-binding protein</fullName>
    </submittedName>
</protein>
<gene>
    <name evidence="2" type="ORF">QNN03_20115</name>
</gene>
<dbReference type="Gene3D" id="1.10.1200.10">
    <property type="entry name" value="ACP-like"/>
    <property type="match status" value="1"/>
</dbReference>
<proteinExistence type="predicted"/>
<dbReference type="Pfam" id="PF00550">
    <property type="entry name" value="PP-binding"/>
    <property type="match status" value="1"/>
</dbReference>